<feature type="compositionally biased region" description="Basic and acidic residues" evidence="1">
    <location>
        <begin position="203"/>
        <end position="217"/>
    </location>
</feature>
<dbReference type="EMBL" id="CADCVS010000257">
    <property type="protein sequence ID" value="CAA9501631.1"/>
    <property type="molecule type" value="Genomic_DNA"/>
</dbReference>
<feature type="compositionally biased region" description="Basic residues" evidence="1">
    <location>
        <begin position="192"/>
        <end position="202"/>
    </location>
</feature>
<feature type="compositionally biased region" description="Basic residues" evidence="1">
    <location>
        <begin position="90"/>
        <end position="103"/>
    </location>
</feature>
<gene>
    <name evidence="2" type="ORF">AVDCRST_MAG30-1953</name>
</gene>
<proteinExistence type="predicted"/>
<organism evidence="2">
    <name type="scientific">uncultured Solirubrobacteraceae bacterium</name>
    <dbReference type="NCBI Taxonomy" id="1162706"/>
    <lineage>
        <taxon>Bacteria</taxon>
        <taxon>Bacillati</taxon>
        <taxon>Actinomycetota</taxon>
        <taxon>Thermoleophilia</taxon>
        <taxon>Solirubrobacterales</taxon>
        <taxon>Solirubrobacteraceae</taxon>
        <taxon>environmental samples</taxon>
    </lineage>
</organism>
<reference evidence="2" key="1">
    <citation type="submission" date="2020-02" db="EMBL/GenBank/DDBJ databases">
        <authorList>
            <person name="Meier V. D."/>
        </authorList>
    </citation>
    <scope>NUCLEOTIDE SEQUENCE</scope>
    <source>
        <strain evidence="2">AVDCRST_MAG30</strain>
    </source>
</reference>
<feature type="compositionally biased region" description="Basic and acidic residues" evidence="1">
    <location>
        <begin position="77"/>
        <end position="89"/>
    </location>
</feature>
<feature type="region of interest" description="Disordered" evidence="1">
    <location>
        <begin position="1"/>
        <end position="291"/>
    </location>
</feature>
<sequence length="291" mass="32183">EHDPPDRPHRARDRGLRAAREPAPPRLPRRGDPDRRLPRALRPGRVAGVPGGRGVRDRRHRRRARDGGRLDAPGARHVRDALPRHDPRRLPHARRGAWGRRARPAAARARAPPPAPDAPARPLRGGGLGLRGVRDGRLPRRHGPHEPGRGLVARPHPHARPRAGGGGGDPRGHRARGLGVPRLDGERDRGLHGVRRGARRRPARPDRRGAHLGDAHGRRPRRDVRAAVRGALPARSRRADDRPGRLHPPRGQPRPVRRRPGRRRLAVGLGGRLPRARRGRRCARVRAAGPL</sequence>
<evidence type="ECO:0000256" key="1">
    <source>
        <dbReference type="SAM" id="MobiDB-lite"/>
    </source>
</evidence>
<feature type="compositionally biased region" description="Basic residues" evidence="1">
    <location>
        <begin position="274"/>
        <end position="284"/>
    </location>
</feature>
<name>A0A6J4SPW6_9ACTN</name>
<evidence type="ECO:0000313" key="2">
    <source>
        <dbReference type="EMBL" id="CAA9501631.1"/>
    </source>
</evidence>
<feature type="compositionally biased region" description="Basic and acidic residues" evidence="1">
    <location>
        <begin position="1"/>
        <end position="20"/>
    </location>
</feature>
<protein>
    <submittedName>
        <fullName evidence="2">Uncharacterized protein</fullName>
    </submittedName>
</protein>
<dbReference type="AlphaFoldDB" id="A0A6J4SPW6"/>
<accession>A0A6J4SPW6</accession>
<feature type="non-terminal residue" evidence="2">
    <location>
        <position position="1"/>
    </location>
</feature>
<feature type="compositionally biased region" description="Basic and acidic residues" evidence="1">
    <location>
        <begin position="132"/>
        <end position="148"/>
    </location>
</feature>
<feature type="non-terminal residue" evidence="2">
    <location>
        <position position="291"/>
    </location>
</feature>
<feature type="compositionally biased region" description="Basic residues" evidence="1">
    <location>
        <begin position="255"/>
        <end position="265"/>
    </location>
</feature>